<dbReference type="AlphaFoldDB" id="Q0RN66"/>
<dbReference type="HOGENOM" id="CLU_2408969_0_0_11"/>
<keyword evidence="1" id="KW-1133">Transmembrane helix</keyword>
<dbReference type="KEGG" id="fal:FRAAL2376"/>
<reference evidence="2 3" key="1">
    <citation type="journal article" date="2007" name="Genome Res.">
        <title>Genome characteristics of facultatively symbiotic Frankia sp. strains reflect host range and host plant biogeography.</title>
        <authorList>
            <person name="Normand P."/>
            <person name="Lapierre P."/>
            <person name="Tisa L.S."/>
            <person name="Gogarten J.P."/>
            <person name="Alloisio N."/>
            <person name="Bagnarol E."/>
            <person name="Bassi C.A."/>
            <person name="Berry A.M."/>
            <person name="Bickhart D.M."/>
            <person name="Choisne N."/>
            <person name="Couloux A."/>
            <person name="Cournoyer B."/>
            <person name="Cruveiller S."/>
            <person name="Daubin V."/>
            <person name="Demange N."/>
            <person name="Francino M.P."/>
            <person name="Goltsman E."/>
            <person name="Huang Y."/>
            <person name="Kopp O.R."/>
            <person name="Labarre L."/>
            <person name="Lapidus A."/>
            <person name="Lavire C."/>
            <person name="Marechal J."/>
            <person name="Martinez M."/>
            <person name="Mastronunzio J.E."/>
            <person name="Mullin B.C."/>
            <person name="Niemann J."/>
            <person name="Pujic P."/>
            <person name="Rawnsley T."/>
            <person name="Rouy Z."/>
            <person name="Schenowitz C."/>
            <person name="Sellstedt A."/>
            <person name="Tavares F."/>
            <person name="Tomkins J.P."/>
            <person name="Vallenet D."/>
            <person name="Valverde C."/>
            <person name="Wall L.G."/>
            <person name="Wang Y."/>
            <person name="Medigue C."/>
            <person name="Benson D.R."/>
        </authorList>
    </citation>
    <scope>NUCLEOTIDE SEQUENCE [LARGE SCALE GENOMIC DNA]</scope>
    <source>
        <strain evidence="3">DSM 45986 / CECT 9034 / ACN14a</strain>
    </source>
</reference>
<keyword evidence="3" id="KW-1185">Reference proteome</keyword>
<dbReference type="Proteomes" id="UP000000657">
    <property type="component" value="Chromosome"/>
</dbReference>
<feature type="transmembrane region" description="Helical" evidence="1">
    <location>
        <begin position="41"/>
        <end position="59"/>
    </location>
</feature>
<keyword evidence="1" id="KW-0812">Transmembrane</keyword>
<organism evidence="2 3">
    <name type="scientific">Frankia alni (strain DSM 45986 / CECT 9034 / ACN14a)</name>
    <dbReference type="NCBI Taxonomy" id="326424"/>
    <lineage>
        <taxon>Bacteria</taxon>
        <taxon>Bacillati</taxon>
        <taxon>Actinomycetota</taxon>
        <taxon>Actinomycetes</taxon>
        <taxon>Frankiales</taxon>
        <taxon>Frankiaceae</taxon>
        <taxon>Frankia</taxon>
    </lineage>
</organism>
<dbReference type="EMBL" id="CT573213">
    <property type="protein sequence ID" value="CAJ61025.1"/>
    <property type="molecule type" value="Genomic_DNA"/>
</dbReference>
<name>Q0RN66_FRAAA</name>
<gene>
    <name evidence="2" type="ordered locus">FRAAL2376</name>
</gene>
<evidence type="ECO:0000313" key="2">
    <source>
        <dbReference type="EMBL" id="CAJ61025.1"/>
    </source>
</evidence>
<sequence>MPSIVGPLILPLGAIAFAIVTYFRDRRQRQILGRVLHNRRALTAGLVTAITLPAVDLAIDRELSNLVFGIPIGIMVGSVVAIVLDRNHPERR</sequence>
<evidence type="ECO:0000256" key="1">
    <source>
        <dbReference type="SAM" id="Phobius"/>
    </source>
</evidence>
<feature type="transmembrane region" description="Helical" evidence="1">
    <location>
        <begin position="6"/>
        <end position="23"/>
    </location>
</feature>
<keyword evidence="1" id="KW-0472">Membrane</keyword>
<protein>
    <submittedName>
        <fullName evidence="2">Uncharacterized protein</fullName>
    </submittedName>
</protein>
<accession>Q0RN66</accession>
<feature type="transmembrane region" description="Helical" evidence="1">
    <location>
        <begin position="65"/>
        <end position="84"/>
    </location>
</feature>
<proteinExistence type="predicted"/>
<evidence type="ECO:0000313" key="3">
    <source>
        <dbReference type="Proteomes" id="UP000000657"/>
    </source>
</evidence>